<evidence type="ECO:0000313" key="3">
    <source>
        <dbReference type="Proteomes" id="UP000800235"/>
    </source>
</evidence>
<evidence type="ECO:0000256" key="1">
    <source>
        <dbReference type="SAM" id="MobiDB-lite"/>
    </source>
</evidence>
<feature type="compositionally biased region" description="Pro residues" evidence="1">
    <location>
        <begin position="59"/>
        <end position="69"/>
    </location>
</feature>
<comment type="caution">
    <text evidence="2">The sequence shown here is derived from an EMBL/GenBank/DDBJ whole genome shotgun (WGS) entry which is preliminary data.</text>
</comment>
<feature type="compositionally biased region" description="Basic residues" evidence="1">
    <location>
        <begin position="368"/>
        <end position="381"/>
    </location>
</feature>
<feature type="region of interest" description="Disordered" evidence="1">
    <location>
        <begin position="419"/>
        <end position="465"/>
    </location>
</feature>
<organism evidence="2 3">
    <name type="scientific">Tothia fuscella</name>
    <dbReference type="NCBI Taxonomy" id="1048955"/>
    <lineage>
        <taxon>Eukaryota</taxon>
        <taxon>Fungi</taxon>
        <taxon>Dikarya</taxon>
        <taxon>Ascomycota</taxon>
        <taxon>Pezizomycotina</taxon>
        <taxon>Dothideomycetes</taxon>
        <taxon>Pleosporomycetidae</taxon>
        <taxon>Venturiales</taxon>
        <taxon>Cylindrosympodiaceae</taxon>
        <taxon>Tothia</taxon>
    </lineage>
</organism>
<protein>
    <submittedName>
        <fullName evidence="2">Uncharacterized protein</fullName>
    </submittedName>
</protein>
<name>A0A9P4NSK2_9PEZI</name>
<evidence type="ECO:0000313" key="2">
    <source>
        <dbReference type="EMBL" id="KAF2430466.1"/>
    </source>
</evidence>
<dbReference type="EMBL" id="MU007039">
    <property type="protein sequence ID" value="KAF2430466.1"/>
    <property type="molecule type" value="Genomic_DNA"/>
</dbReference>
<feature type="compositionally biased region" description="Basic residues" evidence="1">
    <location>
        <begin position="70"/>
        <end position="83"/>
    </location>
</feature>
<dbReference type="AlphaFoldDB" id="A0A9P4NSK2"/>
<feature type="region of interest" description="Disordered" evidence="1">
    <location>
        <begin position="359"/>
        <end position="388"/>
    </location>
</feature>
<feature type="compositionally biased region" description="Basic and acidic residues" evidence="1">
    <location>
        <begin position="36"/>
        <end position="45"/>
    </location>
</feature>
<gene>
    <name evidence="2" type="ORF">EJ08DRAFT_244701</name>
</gene>
<feature type="compositionally biased region" description="Low complexity" evidence="1">
    <location>
        <begin position="84"/>
        <end position="98"/>
    </location>
</feature>
<accession>A0A9P4NSK2</accession>
<feature type="region of interest" description="Disordered" evidence="1">
    <location>
        <begin position="34"/>
        <end position="131"/>
    </location>
</feature>
<proteinExistence type="predicted"/>
<reference evidence="2" key="1">
    <citation type="journal article" date="2020" name="Stud. Mycol.">
        <title>101 Dothideomycetes genomes: a test case for predicting lifestyles and emergence of pathogens.</title>
        <authorList>
            <person name="Haridas S."/>
            <person name="Albert R."/>
            <person name="Binder M."/>
            <person name="Bloem J."/>
            <person name="Labutti K."/>
            <person name="Salamov A."/>
            <person name="Andreopoulos B."/>
            <person name="Baker S."/>
            <person name="Barry K."/>
            <person name="Bills G."/>
            <person name="Bluhm B."/>
            <person name="Cannon C."/>
            <person name="Castanera R."/>
            <person name="Culley D."/>
            <person name="Daum C."/>
            <person name="Ezra D."/>
            <person name="Gonzalez J."/>
            <person name="Henrissat B."/>
            <person name="Kuo A."/>
            <person name="Liang C."/>
            <person name="Lipzen A."/>
            <person name="Lutzoni F."/>
            <person name="Magnuson J."/>
            <person name="Mondo S."/>
            <person name="Nolan M."/>
            <person name="Ohm R."/>
            <person name="Pangilinan J."/>
            <person name="Park H.-J."/>
            <person name="Ramirez L."/>
            <person name="Alfaro M."/>
            <person name="Sun H."/>
            <person name="Tritt A."/>
            <person name="Yoshinaga Y."/>
            <person name="Zwiers L.-H."/>
            <person name="Turgeon B."/>
            <person name="Goodwin S."/>
            <person name="Spatafora J."/>
            <person name="Crous P."/>
            <person name="Grigoriev I."/>
        </authorList>
    </citation>
    <scope>NUCLEOTIDE SEQUENCE</scope>
    <source>
        <strain evidence="2">CBS 130266</strain>
    </source>
</reference>
<sequence>MSGFDFPPASDANTNIGSLTVRFDGLRQTFAESLIGEDHHEHDSEIGTPRPRPRQPNSHPTPPPSLPMPRPRRRNTASRRHSRGSNSRSSPSLTLPSSAHQTRTRPRGGSLGTSPATGERRSLRHSRQDMQTNTALLREEIRQGRERLDRVDTHLAGVETTLGLSRTTDSSTDADSRLLTTSADLLAAHRRLSKRRKLEHDTNLGFPACKYGYEGQVVPGLLKMEIVGCDGGEYLHTSSISYKAENLLRDDKSVYCTRSPRCNLMLRHQGESLFHLDSIVIKTPELDYTAPLQQGLVFIGMSSETLSTGTSTYHIQYDPLQRTRSSSPSDSSRDREDLPLIEALHDPIIWDASTRARSDNVPPFSSLRPRRYSNNRSRTPRTRPTFSNLRAMLVNNNDGASSAAQSTLLDNCDWPSSNEAGFELQAAPSPPPFTVTWESDDDGDADSISHPSRRDPSSSDEDAEESAARLYYLDGLTGRRPARRNSPGRIEMRSANEEVLQPHARFFIGKNRNKITIKFDPPVSGRFLLLKLFSPELHNGQNIDIQYVAAHGYAGPRFFPAVEMK</sequence>
<dbReference type="Proteomes" id="UP000800235">
    <property type="component" value="Unassembled WGS sequence"/>
</dbReference>
<keyword evidence="3" id="KW-1185">Reference proteome</keyword>
<dbReference type="OrthoDB" id="2351940at2759"/>